<evidence type="ECO:0000313" key="7">
    <source>
        <dbReference type="Proteomes" id="UP000254701"/>
    </source>
</evidence>
<dbReference type="PANTHER" id="PTHR43050">
    <property type="entry name" value="SERINE / THREONINE RACEMASE FAMILY MEMBER"/>
    <property type="match status" value="1"/>
</dbReference>
<evidence type="ECO:0000256" key="3">
    <source>
        <dbReference type="ARBA" id="ARBA00022898"/>
    </source>
</evidence>
<gene>
    <name evidence="6" type="primary">psdht_2</name>
    <name evidence="6" type="ORF">NCTC10684_03084</name>
</gene>
<evidence type="ECO:0000256" key="2">
    <source>
        <dbReference type="ARBA" id="ARBA00010869"/>
    </source>
</evidence>
<accession>A0A380WNF9</accession>
<dbReference type="FunFam" id="3.40.50.1100:FF:000005">
    <property type="entry name" value="Threonine dehydratase catabolic"/>
    <property type="match status" value="1"/>
</dbReference>
<dbReference type="GO" id="GO:0030170">
    <property type="term" value="F:pyridoxal phosphate binding"/>
    <property type="evidence" value="ECO:0007669"/>
    <property type="project" value="TreeGrafter"/>
</dbReference>
<dbReference type="NCBIfam" id="NF005454">
    <property type="entry name" value="PRK07048.1"/>
    <property type="match status" value="1"/>
</dbReference>
<dbReference type="RefSeq" id="WP_115733816.1">
    <property type="nucleotide sequence ID" value="NZ_BAAAVY010000002.1"/>
</dbReference>
<dbReference type="GO" id="GO:0018114">
    <property type="term" value="F:threonine racemase activity"/>
    <property type="evidence" value="ECO:0007669"/>
    <property type="project" value="TreeGrafter"/>
</dbReference>
<dbReference type="GO" id="GO:0000287">
    <property type="term" value="F:magnesium ion binding"/>
    <property type="evidence" value="ECO:0007669"/>
    <property type="project" value="TreeGrafter"/>
</dbReference>
<dbReference type="GO" id="GO:0005524">
    <property type="term" value="F:ATP binding"/>
    <property type="evidence" value="ECO:0007669"/>
    <property type="project" value="TreeGrafter"/>
</dbReference>
<dbReference type="AlphaFoldDB" id="A0A380WNF9"/>
<evidence type="ECO:0000256" key="1">
    <source>
        <dbReference type="ARBA" id="ARBA00001933"/>
    </source>
</evidence>
<dbReference type="GO" id="GO:0003941">
    <property type="term" value="F:L-serine ammonia-lyase activity"/>
    <property type="evidence" value="ECO:0007669"/>
    <property type="project" value="TreeGrafter"/>
</dbReference>
<dbReference type="InterPro" id="IPR001926">
    <property type="entry name" value="TrpB-like_PALP"/>
</dbReference>
<keyword evidence="4 6" id="KW-0456">Lyase</keyword>
<feature type="domain" description="Tryptophan synthase beta chain-like PALP" evidence="5">
    <location>
        <begin position="25"/>
        <end position="309"/>
    </location>
</feature>
<dbReference type="Proteomes" id="UP000254701">
    <property type="component" value="Unassembled WGS sequence"/>
</dbReference>
<dbReference type="OrthoDB" id="9811476at2"/>
<dbReference type="FunFam" id="3.40.50.1100:FF:000007">
    <property type="entry name" value="L-threonine dehydratase catabolic TdcB"/>
    <property type="match status" value="1"/>
</dbReference>
<reference evidence="6 7" key="1">
    <citation type="submission" date="2018-06" db="EMBL/GenBank/DDBJ databases">
        <authorList>
            <consortium name="Pathogen Informatics"/>
            <person name="Doyle S."/>
        </authorList>
    </citation>
    <scope>NUCLEOTIDE SEQUENCE [LARGE SCALE GENOMIC DNA]</scope>
    <source>
        <strain evidence="6 7">NCTC10684</strain>
    </source>
</reference>
<dbReference type="GO" id="GO:0030378">
    <property type="term" value="F:serine racemase activity"/>
    <property type="evidence" value="ECO:0007669"/>
    <property type="project" value="TreeGrafter"/>
</dbReference>
<dbReference type="Gene3D" id="3.40.50.1100">
    <property type="match status" value="2"/>
</dbReference>
<comment type="cofactor">
    <cofactor evidence="1">
        <name>pyridoxal 5'-phosphate</name>
        <dbReference type="ChEBI" id="CHEBI:597326"/>
    </cofactor>
</comment>
<dbReference type="EMBL" id="UFSM01000001">
    <property type="protein sequence ID" value="SUU89842.1"/>
    <property type="molecule type" value="Genomic_DNA"/>
</dbReference>
<dbReference type="EC" id="4.2.1.-" evidence="6"/>
<dbReference type="GO" id="GO:0008721">
    <property type="term" value="F:D-serine ammonia-lyase activity"/>
    <property type="evidence" value="ECO:0007669"/>
    <property type="project" value="TreeGrafter"/>
</dbReference>
<dbReference type="CDD" id="cd01562">
    <property type="entry name" value="Thr-dehyd"/>
    <property type="match status" value="1"/>
</dbReference>
<dbReference type="Pfam" id="PF00291">
    <property type="entry name" value="PALP"/>
    <property type="match status" value="1"/>
</dbReference>
<name>A0A380WNF9_AMIAI</name>
<dbReference type="PANTHER" id="PTHR43050:SF1">
    <property type="entry name" value="SERINE RACEMASE"/>
    <property type="match status" value="1"/>
</dbReference>
<comment type="similarity">
    <text evidence="2">Belongs to the serine/threonine dehydratase family.</text>
</comment>
<sequence>MTVSLRVPTFEDVKVAASRIVGEAHRTPVLSSRTVNAKIGGALFFKAENLQRAGAFKFRGAYNAVSALSPEARQKGVVAFSSGNHAQALAYAATLLGAPSVIVMPKDAPEIKVAATRGYGAEVVFFDRYKDDREAMARGISEERGMTMIPPFDHPDIIAGQGTAALELIDEVGQLDILIAPLGGGGLLAGCALSAKALAPGCRVIGVEPEAGNDGQQSLLKGEVVRIAPPQSIADGALTTFVGDHNFPILQAKVDGIVTVSDAQLVSTMRFFAERMKLIVEPTGCLAAAAALNGVVDCAGKRVGIVLSGGNVDLKALSGFFADA</sequence>
<keyword evidence="3" id="KW-0663">Pyridoxal phosphate</keyword>
<proteinExistence type="inferred from homology"/>
<evidence type="ECO:0000313" key="6">
    <source>
        <dbReference type="EMBL" id="SUU89842.1"/>
    </source>
</evidence>
<protein>
    <submittedName>
        <fullName evidence="6">Phenylserine dehydratase</fullName>
        <ecNumber evidence="6">4.2.1.-</ecNumber>
    </submittedName>
</protein>
<dbReference type="SUPFAM" id="SSF53686">
    <property type="entry name" value="Tryptophan synthase beta subunit-like PLP-dependent enzymes"/>
    <property type="match status" value="1"/>
</dbReference>
<evidence type="ECO:0000259" key="5">
    <source>
        <dbReference type="Pfam" id="PF00291"/>
    </source>
</evidence>
<organism evidence="6 7">
    <name type="scientific">Aminobacter aminovorans</name>
    <name type="common">Chelatobacter heintzii</name>
    <dbReference type="NCBI Taxonomy" id="83263"/>
    <lineage>
        <taxon>Bacteria</taxon>
        <taxon>Pseudomonadati</taxon>
        <taxon>Pseudomonadota</taxon>
        <taxon>Alphaproteobacteria</taxon>
        <taxon>Hyphomicrobiales</taxon>
        <taxon>Phyllobacteriaceae</taxon>
        <taxon>Aminobacter</taxon>
    </lineage>
</organism>
<evidence type="ECO:0000256" key="4">
    <source>
        <dbReference type="ARBA" id="ARBA00023239"/>
    </source>
</evidence>
<dbReference type="InterPro" id="IPR036052">
    <property type="entry name" value="TrpB-like_PALP_sf"/>
</dbReference>